<dbReference type="EMBL" id="JASCXW010000038">
    <property type="protein sequence ID" value="MDI6453607.1"/>
    <property type="molecule type" value="Genomic_DNA"/>
</dbReference>
<comment type="caution">
    <text evidence="2">The sequence shown here is derived from an EMBL/GenBank/DDBJ whole genome shotgun (WGS) entry which is preliminary data.</text>
</comment>
<protein>
    <recommendedName>
        <fullName evidence="4">DUF1634 domain-containing protein</fullName>
    </recommendedName>
</protein>
<name>A0AAW6U6N8_9MOLU</name>
<evidence type="ECO:0000256" key="1">
    <source>
        <dbReference type="SAM" id="Phobius"/>
    </source>
</evidence>
<keyword evidence="1" id="KW-0812">Transmembrane</keyword>
<proteinExistence type="predicted"/>
<evidence type="ECO:0008006" key="4">
    <source>
        <dbReference type="Google" id="ProtNLM"/>
    </source>
</evidence>
<evidence type="ECO:0000313" key="2">
    <source>
        <dbReference type="EMBL" id="MDI6453607.1"/>
    </source>
</evidence>
<accession>A0AAW6U6N8</accession>
<keyword evidence="1" id="KW-0472">Membrane</keyword>
<dbReference type="Proteomes" id="UP001431532">
    <property type="component" value="Unassembled WGS sequence"/>
</dbReference>
<dbReference type="AlphaFoldDB" id="A0AAW6U6N8"/>
<organism evidence="2 3">
    <name type="scientific">Peloplasma aerotolerans</name>
    <dbReference type="NCBI Taxonomy" id="3044389"/>
    <lineage>
        <taxon>Bacteria</taxon>
        <taxon>Bacillati</taxon>
        <taxon>Mycoplasmatota</taxon>
        <taxon>Mollicutes</taxon>
        <taxon>Acholeplasmatales</taxon>
        <taxon>Acholeplasmataceae</taxon>
        <taxon>Peloplasma</taxon>
    </lineage>
</organism>
<keyword evidence="3" id="KW-1185">Reference proteome</keyword>
<evidence type="ECO:0000313" key="3">
    <source>
        <dbReference type="Proteomes" id="UP001431532"/>
    </source>
</evidence>
<keyword evidence="1" id="KW-1133">Transmembrane helix</keyword>
<reference evidence="2" key="1">
    <citation type="submission" date="2023-05" db="EMBL/GenBank/DDBJ databases">
        <title>Mariniplasma microaerophilum sp. nov., a novel anaerobic mollicute isolated from terrestrial mud volcano, Taman Peninsula, Russia.</title>
        <authorList>
            <person name="Khomyakova M.A."/>
            <person name="Merkel A.Y."/>
            <person name="Slobodkin A.I."/>
        </authorList>
    </citation>
    <scope>NUCLEOTIDE SEQUENCE</scope>
    <source>
        <strain evidence="2">M4Ah</strain>
    </source>
</reference>
<feature type="transmembrane region" description="Helical" evidence="1">
    <location>
        <begin position="6"/>
        <end position="25"/>
    </location>
</feature>
<sequence length="113" mass="12361">MKVSTVILMTYAAIIGFIHGVGEILQAGRQSNSFLIHALDVADPDQVWHAGLPAFSIIPDFLISGIITILISIAIIILINVLIESKYLMYFPLLFMLLFLFGGGFVPPFIGLI</sequence>
<gene>
    <name evidence="2" type="ORF">QJ521_08505</name>
</gene>
<feature type="transmembrane region" description="Helical" evidence="1">
    <location>
        <begin position="61"/>
        <end position="83"/>
    </location>
</feature>
<feature type="transmembrane region" description="Helical" evidence="1">
    <location>
        <begin position="89"/>
        <end position="110"/>
    </location>
</feature>
<dbReference type="RefSeq" id="WP_282840044.1">
    <property type="nucleotide sequence ID" value="NZ_JASCXW010000038.1"/>
</dbReference>